<dbReference type="GO" id="GO:0020037">
    <property type="term" value="F:heme binding"/>
    <property type="evidence" value="ECO:0007669"/>
    <property type="project" value="TreeGrafter"/>
</dbReference>
<feature type="transmembrane region" description="Helical" evidence="13">
    <location>
        <begin position="12"/>
        <end position="33"/>
    </location>
</feature>
<evidence type="ECO:0000256" key="5">
    <source>
        <dbReference type="ARBA" id="ARBA00022617"/>
    </source>
</evidence>
<feature type="transmembrane region" description="Helical" evidence="13">
    <location>
        <begin position="53"/>
        <end position="70"/>
    </location>
</feature>
<comment type="caution">
    <text evidence="15">The sequence shown here is derived from an EMBL/GenBank/DDBJ whole genome shotgun (WGS) entry which is preliminary data.</text>
</comment>
<evidence type="ECO:0000256" key="10">
    <source>
        <dbReference type="ARBA" id="ARBA00023004"/>
    </source>
</evidence>
<dbReference type="GO" id="GO:0046872">
    <property type="term" value="F:metal ion binding"/>
    <property type="evidence" value="ECO:0007669"/>
    <property type="project" value="UniProtKB-KW"/>
</dbReference>
<keyword evidence="9 13" id="KW-1133">Transmembrane helix</keyword>
<dbReference type="Gene3D" id="1.20.950.20">
    <property type="entry name" value="Transmembrane di-heme cytochromes, Chain C"/>
    <property type="match status" value="2"/>
</dbReference>
<accession>A0A0J8GYB5</accession>
<dbReference type="InterPro" id="IPR052168">
    <property type="entry name" value="Cytochrome_b561_oxidase"/>
</dbReference>
<keyword evidence="4" id="KW-1003">Cell membrane</keyword>
<evidence type="ECO:0000256" key="6">
    <source>
        <dbReference type="ARBA" id="ARBA00022692"/>
    </source>
</evidence>
<feature type="transmembrane region" description="Helical" evidence="13">
    <location>
        <begin position="90"/>
        <end position="109"/>
    </location>
</feature>
<keyword evidence="8" id="KW-0249">Electron transport</keyword>
<evidence type="ECO:0000256" key="9">
    <source>
        <dbReference type="ARBA" id="ARBA00022989"/>
    </source>
</evidence>
<evidence type="ECO:0000259" key="14">
    <source>
        <dbReference type="Pfam" id="PF01292"/>
    </source>
</evidence>
<keyword evidence="6 13" id="KW-0812">Transmembrane</keyword>
<dbReference type="PANTHER" id="PTHR30529:SF7">
    <property type="entry name" value="CYTOCHROME B561 BACTERIAL_NI-HYDROGENASE DOMAIN-CONTAINING PROTEIN"/>
    <property type="match status" value="1"/>
</dbReference>
<evidence type="ECO:0000256" key="2">
    <source>
        <dbReference type="ARBA" id="ARBA00004651"/>
    </source>
</evidence>
<evidence type="ECO:0000313" key="16">
    <source>
        <dbReference type="Proteomes" id="UP000037600"/>
    </source>
</evidence>
<reference evidence="15 16" key="1">
    <citation type="submission" date="2015-04" db="EMBL/GenBank/DDBJ databases">
        <title>Draft Genome Sequence of the Novel Agar-Digesting Marine Bacterium Q1.</title>
        <authorList>
            <person name="Li Y."/>
            <person name="Li D."/>
            <person name="Chen G."/>
            <person name="Du Z."/>
        </authorList>
    </citation>
    <scope>NUCLEOTIDE SEQUENCE [LARGE SCALE GENOMIC DNA]</scope>
    <source>
        <strain evidence="15 16">Q1</strain>
    </source>
</reference>
<dbReference type="GO" id="GO:0005886">
    <property type="term" value="C:plasma membrane"/>
    <property type="evidence" value="ECO:0007669"/>
    <property type="project" value="UniProtKB-SubCell"/>
</dbReference>
<evidence type="ECO:0000256" key="8">
    <source>
        <dbReference type="ARBA" id="ARBA00022982"/>
    </source>
</evidence>
<protein>
    <recommendedName>
        <fullName evidence="14">Cytochrome b561 bacterial/Ni-hydrogenase domain-containing protein</fullName>
    </recommendedName>
</protein>
<organism evidence="15 16">
    <name type="scientific">Catenovulum maritimum</name>
    <dbReference type="NCBI Taxonomy" id="1513271"/>
    <lineage>
        <taxon>Bacteria</taxon>
        <taxon>Pseudomonadati</taxon>
        <taxon>Pseudomonadota</taxon>
        <taxon>Gammaproteobacteria</taxon>
        <taxon>Alteromonadales</taxon>
        <taxon>Alteromonadaceae</taxon>
        <taxon>Catenovulum</taxon>
    </lineage>
</organism>
<dbReference type="PANTHER" id="PTHR30529">
    <property type="entry name" value="CYTOCHROME B561"/>
    <property type="match status" value="1"/>
</dbReference>
<feature type="transmembrane region" description="Helical" evidence="13">
    <location>
        <begin position="144"/>
        <end position="165"/>
    </location>
</feature>
<dbReference type="AlphaFoldDB" id="A0A0J8GYB5"/>
<comment type="subcellular location">
    <subcellularLocation>
        <location evidence="2">Cell membrane</location>
        <topology evidence="2">Multi-pass membrane protein</topology>
    </subcellularLocation>
</comment>
<evidence type="ECO:0000313" key="15">
    <source>
        <dbReference type="EMBL" id="KMT66229.1"/>
    </source>
</evidence>
<dbReference type="EMBL" id="LAZL01000005">
    <property type="protein sequence ID" value="KMT66229.1"/>
    <property type="molecule type" value="Genomic_DNA"/>
</dbReference>
<keyword evidence="11 13" id="KW-0472">Membrane</keyword>
<keyword evidence="5" id="KW-0349">Heme</keyword>
<evidence type="ECO:0000256" key="4">
    <source>
        <dbReference type="ARBA" id="ARBA00022475"/>
    </source>
</evidence>
<dbReference type="OrthoDB" id="9793784at2"/>
<evidence type="ECO:0000256" key="1">
    <source>
        <dbReference type="ARBA" id="ARBA00001970"/>
    </source>
</evidence>
<proteinExistence type="inferred from homology"/>
<keyword evidence="7" id="KW-0479">Metal-binding</keyword>
<dbReference type="GO" id="GO:0009055">
    <property type="term" value="F:electron transfer activity"/>
    <property type="evidence" value="ECO:0007669"/>
    <property type="project" value="InterPro"/>
</dbReference>
<evidence type="ECO:0000256" key="13">
    <source>
        <dbReference type="SAM" id="Phobius"/>
    </source>
</evidence>
<dbReference type="RefSeq" id="WP_048690183.1">
    <property type="nucleotide sequence ID" value="NZ_KQ130484.1"/>
</dbReference>
<dbReference type="InterPro" id="IPR016174">
    <property type="entry name" value="Di-haem_cyt_TM"/>
</dbReference>
<comment type="cofactor">
    <cofactor evidence="1">
        <name>heme b</name>
        <dbReference type="ChEBI" id="CHEBI:60344"/>
    </cofactor>
</comment>
<keyword evidence="3" id="KW-0813">Transport</keyword>
<dbReference type="GO" id="GO:0022904">
    <property type="term" value="P:respiratory electron transport chain"/>
    <property type="evidence" value="ECO:0007669"/>
    <property type="project" value="InterPro"/>
</dbReference>
<evidence type="ECO:0000256" key="7">
    <source>
        <dbReference type="ARBA" id="ARBA00022723"/>
    </source>
</evidence>
<feature type="domain" description="Cytochrome b561 bacterial/Ni-hydrogenase" evidence="14">
    <location>
        <begin position="9"/>
        <end position="177"/>
    </location>
</feature>
<comment type="similarity">
    <text evidence="12">Belongs to the cytochrome b561 family.</text>
</comment>
<sequence>MWKDSQTSFGRISIINHWTLALLMIGMLIFGLVVEDMPRGPDKFEMIGLHKSVGVLVLFLGLWRIAWRIIQGFPSHVDGVLNWEKRVSKIVHIILLASILVMPLSGYVMSEAGGYEVSFFGLFSLPEIENSREIGGIAHEIHEIFGKVIMAVIIFHILGALKHHFVSKDRTLKRMLGK</sequence>
<dbReference type="InterPro" id="IPR011577">
    <property type="entry name" value="Cyt_b561_bac/Ni-Hgenase"/>
</dbReference>
<dbReference type="SUPFAM" id="SSF81342">
    <property type="entry name" value="Transmembrane di-heme cytochromes"/>
    <property type="match status" value="1"/>
</dbReference>
<name>A0A0J8GYB5_9ALTE</name>
<dbReference type="STRING" id="1513271.XM47_04320"/>
<dbReference type="Pfam" id="PF01292">
    <property type="entry name" value="Ni_hydr_CYTB"/>
    <property type="match status" value="1"/>
</dbReference>
<keyword evidence="10" id="KW-0408">Iron</keyword>
<dbReference type="Proteomes" id="UP000037600">
    <property type="component" value="Unassembled WGS sequence"/>
</dbReference>
<evidence type="ECO:0000256" key="12">
    <source>
        <dbReference type="ARBA" id="ARBA00037975"/>
    </source>
</evidence>
<evidence type="ECO:0000256" key="11">
    <source>
        <dbReference type="ARBA" id="ARBA00023136"/>
    </source>
</evidence>
<gene>
    <name evidence="15" type="ORF">XM47_04320</name>
</gene>
<evidence type="ECO:0000256" key="3">
    <source>
        <dbReference type="ARBA" id="ARBA00022448"/>
    </source>
</evidence>
<keyword evidence="16" id="KW-1185">Reference proteome</keyword>